<gene>
    <name evidence="1" type="ORF">BpHYR1_021877</name>
</gene>
<dbReference type="EMBL" id="REGN01000323">
    <property type="protein sequence ID" value="RNA42774.1"/>
    <property type="molecule type" value="Genomic_DNA"/>
</dbReference>
<comment type="caution">
    <text evidence="1">The sequence shown here is derived from an EMBL/GenBank/DDBJ whole genome shotgun (WGS) entry which is preliminary data.</text>
</comment>
<sequence>MIAQITNLGFLKNHNSLKTRKNKLISHIRNLTFECFELYFPINKEITCLTGQLFLNQLIRKKKISLSNLFGDNLNAPLY</sequence>
<proteinExistence type="predicted"/>
<evidence type="ECO:0000313" key="2">
    <source>
        <dbReference type="Proteomes" id="UP000276133"/>
    </source>
</evidence>
<dbReference type="Proteomes" id="UP000276133">
    <property type="component" value="Unassembled WGS sequence"/>
</dbReference>
<dbReference type="AlphaFoldDB" id="A0A3M7T407"/>
<reference evidence="1 2" key="1">
    <citation type="journal article" date="2018" name="Sci. Rep.">
        <title>Genomic signatures of local adaptation to the degree of environmental predictability in rotifers.</title>
        <authorList>
            <person name="Franch-Gras L."/>
            <person name="Hahn C."/>
            <person name="Garcia-Roger E.M."/>
            <person name="Carmona M.J."/>
            <person name="Serra M."/>
            <person name="Gomez A."/>
        </authorList>
    </citation>
    <scope>NUCLEOTIDE SEQUENCE [LARGE SCALE GENOMIC DNA]</scope>
    <source>
        <strain evidence="1">HYR1</strain>
    </source>
</reference>
<accession>A0A3M7T407</accession>
<keyword evidence="2" id="KW-1185">Reference proteome</keyword>
<name>A0A3M7T407_BRAPC</name>
<evidence type="ECO:0000313" key="1">
    <source>
        <dbReference type="EMBL" id="RNA42774.1"/>
    </source>
</evidence>
<protein>
    <submittedName>
        <fullName evidence="1">Uncharacterized protein</fullName>
    </submittedName>
</protein>
<organism evidence="1 2">
    <name type="scientific">Brachionus plicatilis</name>
    <name type="common">Marine rotifer</name>
    <name type="synonym">Brachionus muelleri</name>
    <dbReference type="NCBI Taxonomy" id="10195"/>
    <lineage>
        <taxon>Eukaryota</taxon>
        <taxon>Metazoa</taxon>
        <taxon>Spiralia</taxon>
        <taxon>Gnathifera</taxon>
        <taxon>Rotifera</taxon>
        <taxon>Eurotatoria</taxon>
        <taxon>Monogononta</taxon>
        <taxon>Pseudotrocha</taxon>
        <taxon>Ploima</taxon>
        <taxon>Brachionidae</taxon>
        <taxon>Brachionus</taxon>
    </lineage>
</organism>